<accession>A0A388TF50</accession>
<proteinExistence type="predicted"/>
<gene>
    <name evidence="1" type="ORF">NO2_0320</name>
</gene>
<evidence type="ECO:0000313" key="2">
    <source>
        <dbReference type="Proteomes" id="UP000275925"/>
    </source>
</evidence>
<organism evidence="1 2">
    <name type="scientific">Candidatus Termititenax persephonae</name>
    <dbReference type="NCBI Taxonomy" id="2218525"/>
    <lineage>
        <taxon>Bacteria</taxon>
        <taxon>Bacillati</taxon>
        <taxon>Candidatus Margulisiibacteriota</taxon>
        <taxon>Candidatus Termititenacia</taxon>
        <taxon>Candidatus Termititenacales</taxon>
        <taxon>Candidatus Termititenacaceae</taxon>
        <taxon>Candidatus Termititenax</taxon>
    </lineage>
</organism>
<name>A0A388TF50_9BACT</name>
<keyword evidence="2" id="KW-1185">Reference proteome</keyword>
<sequence>MQLYDAKLRYNCLGGFTIAATPTLEGDDAKRFYEEMAENEKKKMSNEEFESITNDAREILNANPQIKRMFGINVI</sequence>
<dbReference type="Proteomes" id="UP000275925">
    <property type="component" value="Unassembled WGS sequence"/>
</dbReference>
<comment type="caution">
    <text evidence="1">The sequence shown here is derived from an EMBL/GenBank/DDBJ whole genome shotgun (WGS) entry which is preliminary data.</text>
</comment>
<reference evidence="1 2" key="1">
    <citation type="journal article" date="2019" name="ISME J.">
        <title>Genome analyses of uncultured TG2/ZB3 bacteria in 'Margulisbacteria' specifically attached to ectosymbiotic spirochetes of protists in the termite gut.</title>
        <authorList>
            <person name="Utami Y.D."/>
            <person name="Kuwahara H."/>
            <person name="Igai K."/>
            <person name="Murakami T."/>
            <person name="Sugaya K."/>
            <person name="Morikawa T."/>
            <person name="Nagura Y."/>
            <person name="Yuki M."/>
            <person name="Deevong P."/>
            <person name="Inoue T."/>
            <person name="Kihara K."/>
            <person name="Lo N."/>
            <person name="Yamada A."/>
            <person name="Ohkuma M."/>
            <person name="Hongoh Y."/>
        </authorList>
    </citation>
    <scope>NUCLEOTIDE SEQUENCE [LARGE SCALE GENOMIC DNA]</scope>
    <source>
        <strain evidence="1">NkOx7-02</strain>
    </source>
</reference>
<dbReference type="AlphaFoldDB" id="A0A388TF50"/>
<protein>
    <submittedName>
        <fullName evidence="1">Uncharacterized protein</fullName>
    </submittedName>
</protein>
<evidence type="ECO:0000313" key="1">
    <source>
        <dbReference type="EMBL" id="GBR75670.1"/>
    </source>
</evidence>
<dbReference type="EMBL" id="BGZO01000006">
    <property type="protein sequence ID" value="GBR75670.1"/>
    <property type="molecule type" value="Genomic_DNA"/>
</dbReference>